<proteinExistence type="predicted"/>
<dbReference type="AlphaFoldDB" id="A0A0F8VZM0"/>
<sequence length="36" mass="4172">LQNRAALEDYYPQTYEADYMQAAQQRAQQLGLVPAR</sequence>
<evidence type="ECO:0000313" key="1">
    <source>
        <dbReference type="EMBL" id="KKK49842.1"/>
    </source>
</evidence>
<name>A0A0F8VZM0_9ZZZZ</name>
<organism evidence="1">
    <name type="scientific">marine sediment metagenome</name>
    <dbReference type="NCBI Taxonomy" id="412755"/>
    <lineage>
        <taxon>unclassified sequences</taxon>
        <taxon>metagenomes</taxon>
        <taxon>ecological metagenomes</taxon>
    </lineage>
</organism>
<gene>
    <name evidence="1" type="ORF">LCGC14_3130990</name>
</gene>
<dbReference type="EMBL" id="LAZR01068330">
    <property type="protein sequence ID" value="KKK49842.1"/>
    <property type="molecule type" value="Genomic_DNA"/>
</dbReference>
<feature type="non-terminal residue" evidence="1">
    <location>
        <position position="1"/>
    </location>
</feature>
<protein>
    <submittedName>
        <fullName evidence="1">Uncharacterized protein</fullName>
    </submittedName>
</protein>
<reference evidence="1" key="1">
    <citation type="journal article" date="2015" name="Nature">
        <title>Complex archaea that bridge the gap between prokaryotes and eukaryotes.</title>
        <authorList>
            <person name="Spang A."/>
            <person name="Saw J.H."/>
            <person name="Jorgensen S.L."/>
            <person name="Zaremba-Niedzwiedzka K."/>
            <person name="Martijn J."/>
            <person name="Lind A.E."/>
            <person name="van Eijk R."/>
            <person name="Schleper C."/>
            <person name="Guy L."/>
            <person name="Ettema T.J."/>
        </authorList>
    </citation>
    <scope>NUCLEOTIDE SEQUENCE</scope>
</reference>
<accession>A0A0F8VZM0</accession>
<comment type="caution">
    <text evidence="1">The sequence shown here is derived from an EMBL/GenBank/DDBJ whole genome shotgun (WGS) entry which is preliminary data.</text>
</comment>